<dbReference type="InterPro" id="IPR029033">
    <property type="entry name" value="His_PPase_superfam"/>
</dbReference>
<accession>A0A449IJY7</accession>
<sequence>MISLAGAEGISIVTLSLDQTGINRTLLRRALVRYKNVLVVIVASALAVALTLRLLAPAAPPDLAQPSHADRVLLLTDSWAKGDVIALVRHGERCDRSSAQCLGPMDGVTVRGEAAVQALGADFRQLGLSHTDIHSSLLTRARQTADAMFARPVEAQDWLFNCRGSMLRDALKHKVAGHNLILVSHSECMDQLLMDMNLSTSTTFGYGASLFIKTDGANEDPQMLGYIEPKDWKNIVPVVTPNNRHGFEASQF</sequence>
<keyword evidence="1" id="KW-0812">Transmembrane</keyword>
<protein>
    <submittedName>
        <fullName evidence="2">Putative Ais protein</fullName>
    </submittedName>
</protein>
<gene>
    <name evidence="2" type="ORF">NCTC10754_02356</name>
</gene>
<feature type="transmembrane region" description="Helical" evidence="1">
    <location>
        <begin position="37"/>
        <end position="56"/>
    </location>
</feature>
<dbReference type="Proteomes" id="UP000330809">
    <property type="component" value="Unassembled WGS sequence"/>
</dbReference>
<dbReference type="InterPro" id="IPR013078">
    <property type="entry name" value="His_Pase_superF_clade-1"/>
</dbReference>
<dbReference type="Pfam" id="PF00300">
    <property type="entry name" value="His_Phos_1"/>
    <property type="match status" value="1"/>
</dbReference>
<dbReference type="EMBL" id="CAACYJ010000030">
    <property type="protein sequence ID" value="VFB19754.1"/>
    <property type="molecule type" value="Genomic_DNA"/>
</dbReference>
<evidence type="ECO:0000256" key="1">
    <source>
        <dbReference type="SAM" id="Phobius"/>
    </source>
</evidence>
<name>A0A449IJY7_PSEFR</name>
<keyword evidence="1" id="KW-1133">Transmembrane helix</keyword>
<dbReference type="CDD" id="cd07067">
    <property type="entry name" value="HP_PGM_like"/>
    <property type="match status" value="1"/>
</dbReference>
<organism evidence="2 3">
    <name type="scientific">Pseudomonas fragi</name>
    <dbReference type="NCBI Taxonomy" id="296"/>
    <lineage>
        <taxon>Bacteria</taxon>
        <taxon>Pseudomonadati</taxon>
        <taxon>Pseudomonadota</taxon>
        <taxon>Gammaproteobacteria</taxon>
        <taxon>Pseudomonadales</taxon>
        <taxon>Pseudomonadaceae</taxon>
        <taxon>Pseudomonas</taxon>
    </lineage>
</organism>
<keyword evidence="1" id="KW-0472">Membrane</keyword>
<dbReference type="AlphaFoldDB" id="A0A449IJY7"/>
<proteinExistence type="predicted"/>
<evidence type="ECO:0000313" key="3">
    <source>
        <dbReference type="Proteomes" id="UP000330809"/>
    </source>
</evidence>
<dbReference type="SUPFAM" id="SSF53254">
    <property type="entry name" value="Phosphoglycerate mutase-like"/>
    <property type="match status" value="1"/>
</dbReference>
<dbReference type="Gene3D" id="3.40.50.1240">
    <property type="entry name" value="Phosphoglycerate mutase-like"/>
    <property type="match status" value="1"/>
</dbReference>
<reference evidence="2 3" key="1">
    <citation type="submission" date="2019-02" db="EMBL/GenBank/DDBJ databases">
        <authorList>
            <consortium name="Pathogen Informatics"/>
        </authorList>
    </citation>
    <scope>NUCLEOTIDE SEQUENCE [LARGE SCALE GENOMIC DNA]</scope>
    <source>
        <strain evidence="2 3">3012STDY7103891</strain>
    </source>
</reference>
<evidence type="ECO:0000313" key="2">
    <source>
        <dbReference type="EMBL" id="VFB19754.1"/>
    </source>
</evidence>